<dbReference type="Proteomes" id="UP000224101">
    <property type="component" value="Segment"/>
</dbReference>
<dbReference type="EMBL" id="KY979132">
    <property type="protein sequence ID" value="ASD50472.1"/>
    <property type="molecule type" value="Genomic_DNA"/>
</dbReference>
<dbReference type="RefSeq" id="YP_009609790.1">
    <property type="nucleotide sequence ID" value="NC_041997.1"/>
</dbReference>
<keyword evidence="2" id="KW-1185">Reference proteome</keyword>
<proteinExistence type="predicted"/>
<reference evidence="1 2" key="1">
    <citation type="submission" date="2017-08" db="EMBL/GenBank/DDBJ databases">
        <title>Characterization and complete genome sequence of novel bacteriophage infecting the causal agent of bacterial fruit blotch, Acidovorax citrulli.</title>
        <authorList>
            <person name="Midani A.R."/>
            <person name="Park S.-H."/>
            <person name="Choi T.-J."/>
        </authorList>
    </citation>
    <scope>NUCLEOTIDE SEQUENCE [LARGE SCALE GENOMIC DNA]</scope>
</reference>
<evidence type="ECO:0000313" key="1">
    <source>
        <dbReference type="EMBL" id="ASD50472.1"/>
    </source>
</evidence>
<dbReference type="KEGG" id="vg:40085875"/>
<dbReference type="GeneID" id="40085875"/>
<sequence>MIERIADGARIPPDPENKDYAEFLRWLEDGNTILPYVSTETLEDLRKRAFDEIREVRAPMLNAVTGIGVTALIDGNEAEAAEAKLIRQKLLEITADAALNAATTYESMKLAGRLAYRKIAKAASPAFAAVFKETTGA</sequence>
<evidence type="ECO:0000313" key="2">
    <source>
        <dbReference type="Proteomes" id="UP000224101"/>
    </source>
</evidence>
<name>A0A218M340_9CAUD</name>
<accession>A0A218M340</accession>
<organism evidence="1 2">
    <name type="scientific">Acidovorax phage ACP17</name>
    <dbReference type="NCBI Taxonomy" id="2010329"/>
    <lineage>
        <taxon>Viruses</taxon>
        <taxon>Duplodnaviria</taxon>
        <taxon>Heunggongvirae</taxon>
        <taxon>Uroviricota</taxon>
        <taxon>Caudoviricetes</taxon>
        <taxon>Busanvirus</taxon>
        <taxon>Busanvirus ACP17</taxon>
    </lineage>
</organism>
<protein>
    <submittedName>
        <fullName evidence="1">Uncharacterized protein</fullName>
    </submittedName>
</protein>